<accession>A0A2K1JS21</accession>
<proteinExistence type="predicted"/>
<sequence length="170" mass="19551">MSTIVQCATEEESSMKLGIVDDAEDQVATEMKHQNYMLSDECHHLRQKTTDSENDSDFKTLNIARFSSSTTARARAQPVEFATPSIPFVAVSQKWEQNGWLYFCVDLHRLHLFRVERALLHKPQFGTDQLARPMSDPAQQSRMNHMPQSMSKSMKRDTIRASLNKEVHPR</sequence>
<dbReference type="AlphaFoldDB" id="A0A2K1JS21"/>
<gene>
    <name evidence="2" type="ORF">PHYPA_016719</name>
</gene>
<dbReference type="EMBL" id="ABEU02000012">
    <property type="protein sequence ID" value="PNR44335.1"/>
    <property type="molecule type" value="Genomic_DNA"/>
</dbReference>
<reference evidence="2 4" key="2">
    <citation type="journal article" date="2018" name="Plant J.">
        <title>The Physcomitrella patens chromosome-scale assembly reveals moss genome structure and evolution.</title>
        <authorList>
            <person name="Lang D."/>
            <person name="Ullrich K.K."/>
            <person name="Murat F."/>
            <person name="Fuchs J."/>
            <person name="Jenkins J."/>
            <person name="Haas F.B."/>
            <person name="Piednoel M."/>
            <person name="Gundlach H."/>
            <person name="Van Bel M."/>
            <person name="Meyberg R."/>
            <person name="Vives C."/>
            <person name="Morata J."/>
            <person name="Symeonidi A."/>
            <person name="Hiss M."/>
            <person name="Muchero W."/>
            <person name="Kamisugi Y."/>
            <person name="Saleh O."/>
            <person name="Blanc G."/>
            <person name="Decker E.L."/>
            <person name="van Gessel N."/>
            <person name="Grimwood J."/>
            <person name="Hayes R.D."/>
            <person name="Graham S.W."/>
            <person name="Gunter L.E."/>
            <person name="McDaniel S.F."/>
            <person name="Hoernstein S.N.W."/>
            <person name="Larsson A."/>
            <person name="Li F.W."/>
            <person name="Perroud P.F."/>
            <person name="Phillips J."/>
            <person name="Ranjan P."/>
            <person name="Rokshar D.S."/>
            <person name="Rothfels C.J."/>
            <person name="Schneider L."/>
            <person name="Shu S."/>
            <person name="Stevenson D.W."/>
            <person name="Thummler F."/>
            <person name="Tillich M."/>
            <person name="Villarreal Aguilar J.C."/>
            <person name="Widiez T."/>
            <person name="Wong G.K."/>
            <person name="Wymore A."/>
            <person name="Zhang Y."/>
            <person name="Zimmer A.D."/>
            <person name="Quatrano R.S."/>
            <person name="Mayer K.F.X."/>
            <person name="Goodstein D."/>
            <person name="Casacuberta J.M."/>
            <person name="Vandepoele K."/>
            <person name="Reski R."/>
            <person name="Cuming A.C."/>
            <person name="Tuskan G.A."/>
            <person name="Maumus F."/>
            <person name="Salse J."/>
            <person name="Schmutz J."/>
            <person name="Rensing S.A."/>
        </authorList>
    </citation>
    <scope>NUCLEOTIDE SEQUENCE [LARGE SCALE GENOMIC DNA]</scope>
    <source>
        <strain evidence="3 4">cv. Gransden 2004</strain>
    </source>
</reference>
<evidence type="ECO:0000313" key="3">
    <source>
        <dbReference type="EnsemblPlants" id="PAC:32972750.CDS.1"/>
    </source>
</evidence>
<feature type="compositionally biased region" description="Polar residues" evidence="1">
    <location>
        <begin position="137"/>
        <end position="152"/>
    </location>
</feature>
<dbReference type="Gramene" id="Pp3c12_24830V3.1">
    <property type="protein sequence ID" value="PAC:32972750.CDS.1"/>
    <property type="gene ID" value="Pp3c12_24830"/>
</dbReference>
<protein>
    <submittedName>
        <fullName evidence="2 3">Uncharacterized protein</fullName>
    </submittedName>
</protein>
<reference evidence="2 4" key="1">
    <citation type="journal article" date="2008" name="Science">
        <title>The Physcomitrella genome reveals evolutionary insights into the conquest of land by plants.</title>
        <authorList>
            <person name="Rensing S."/>
            <person name="Lang D."/>
            <person name="Zimmer A."/>
            <person name="Terry A."/>
            <person name="Salamov A."/>
            <person name="Shapiro H."/>
            <person name="Nishiyama T."/>
            <person name="Perroud P.-F."/>
            <person name="Lindquist E."/>
            <person name="Kamisugi Y."/>
            <person name="Tanahashi T."/>
            <person name="Sakakibara K."/>
            <person name="Fujita T."/>
            <person name="Oishi K."/>
            <person name="Shin-I T."/>
            <person name="Kuroki Y."/>
            <person name="Toyoda A."/>
            <person name="Suzuki Y."/>
            <person name="Hashimoto A."/>
            <person name="Yamaguchi K."/>
            <person name="Sugano A."/>
            <person name="Kohara Y."/>
            <person name="Fujiyama A."/>
            <person name="Anterola A."/>
            <person name="Aoki S."/>
            <person name="Ashton N."/>
            <person name="Barbazuk W.B."/>
            <person name="Barker E."/>
            <person name="Bennetzen J."/>
            <person name="Bezanilla M."/>
            <person name="Blankenship R."/>
            <person name="Cho S.H."/>
            <person name="Dutcher S."/>
            <person name="Estelle M."/>
            <person name="Fawcett J.A."/>
            <person name="Gundlach H."/>
            <person name="Hanada K."/>
            <person name="Heyl A."/>
            <person name="Hicks K.A."/>
            <person name="Hugh J."/>
            <person name="Lohr M."/>
            <person name="Mayer K."/>
            <person name="Melkozernov A."/>
            <person name="Murata T."/>
            <person name="Nelson D."/>
            <person name="Pils B."/>
            <person name="Prigge M."/>
            <person name="Reiss B."/>
            <person name="Renner T."/>
            <person name="Rombauts S."/>
            <person name="Rushton P."/>
            <person name="Sanderfoot A."/>
            <person name="Schween G."/>
            <person name="Shiu S.-H."/>
            <person name="Stueber K."/>
            <person name="Theodoulou F.L."/>
            <person name="Tu H."/>
            <person name="Van de Peer Y."/>
            <person name="Verrier P.J."/>
            <person name="Waters E."/>
            <person name="Wood A."/>
            <person name="Yang L."/>
            <person name="Cove D."/>
            <person name="Cuming A."/>
            <person name="Hasebe M."/>
            <person name="Lucas S."/>
            <person name="Mishler D.B."/>
            <person name="Reski R."/>
            <person name="Grigoriev I."/>
            <person name="Quatrano R.S."/>
            <person name="Boore J.L."/>
        </authorList>
    </citation>
    <scope>NUCLEOTIDE SEQUENCE [LARGE SCALE GENOMIC DNA]</scope>
    <source>
        <strain evidence="3 4">cv. Gransden 2004</strain>
    </source>
</reference>
<evidence type="ECO:0000313" key="4">
    <source>
        <dbReference type="Proteomes" id="UP000006727"/>
    </source>
</evidence>
<keyword evidence="4" id="KW-1185">Reference proteome</keyword>
<dbReference type="EnsemblPlants" id="Pp3c12_24830V3.1">
    <property type="protein sequence ID" value="PAC:32972750.CDS.1"/>
    <property type="gene ID" value="Pp3c12_24830"/>
</dbReference>
<dbReference type="PaxDb" id="3218-PP1S372_30V6.1"/>
<feature type="compositionally biased region" description="Basic and acidic residues" evidence="1">
    <location>
        <begin position="154"/>
        <end position="170"/>
    </location>
</feature>
<reference evidence="3" key="3">
    <citation type="submission" date="2020-12" db="UniProtKB">
        <authorList>
            <consortium name="EnsemblPlants"/>
        </authorList>
    </citation>
    <scope>IDENTIFICATION</scope>
</reference>
<dbReference type="InParanoid" id="A0A2K1JS21"/>
<evidence type="ECO:0000313" key="2">
    <source>
        <dbReference type="EMBL" id="PNR44335.1"/>
    </source>
</evidence>
<feature type="region of interest" description="Disordered" evidence="1">
    <location>
        <begin position="128"/>
        <end position="170"/>
    </location>
</feature>
<organism evidence="2">
    <name type="scientific">Physcomitrium patens</name>
    <name type="common">Spreading-leaved earth moss</name>
    <name type="synonym">Physcomitrella patens</name>
    <dbReference type="NCBI Taxonomy" id="3218"/>
    <lineage>
        <taxon>Eukaryota</taxon>
        <taxon>Viridiplantae</taxon>
        <taxon>Streptophyta</taxon>
        <taxon>Embryophyta</taxon>
        <taxon>Bryophyta</taxon>
        <taxon>Bryophytina</taxon>
        <taxon>Bryopsida</taxon>
        <taxon>Funariidae</taxon>
        <taxon>Funariales</taxon>
        <taxon>Funariaceae</taxon>
        <taxon>Physcomitrium</taxon>
    </lineage>
</organism>
<dbReference type="EnsemblPlants" id="Pp3c12_24830V3.2">
    <property type="protein sequence ID" value="PAC:32972751.CDS.1"/>
    <property type="gene ID" value="Pp3c12_24830"/>
</dbReference>
<dbReference type="Proteomes" id="UP000006727">
    <property type="component" value="Chromosome 12"/>
</dbReference>
<name>A0A2K1JS21_PHYPA</name>
<evidence type="ECO:0000256" key="1">
    <source>
        <dbReference type="SAM" id="MobiDB-lite"/>
    </source>
</evidence>
<dbReference type="Gramene" id="Pp3c12_24830V3.2">
    <property type="protein sequence ID" value="PAC:32972751.CDS.1"/>
    <property type="gene ID" value="Pp3c12_24830"/>
</dbReference>